<dbReference type="AlphaFoldDB" id="A0A1G6MZA6"/>
<reference evidence="2 4" key="1">
    <citation type="submission" date="2016-10" db="EMBL/GenBank/DDBJ databases">
        <authorList>
            <person name="de Groot N.N."/>
        </authorList>
    </citation>
    <scope>NUCLEOTIDE SEQUENCE [LARGE SCALE GENOMIC DNA]</scope>
    <source>
        <strain evidence="2 4">WG14</strain>
    </source>
</reference>
<dbReference type="NCBIfam" id="TIGR00296">
    <property type="entry name" value="TIGR00296 family protein"/>
    <property type="match status" value="1"/>
</dbReference>
<dbReference type="OrthoDB" id="159752at2"/>
<feature type="domain" description="AMMECR1" evidence="1">
    <location>
        <begin position="1"/>
        <end position="169"/>
    </location>
</feature>
<dbReference type="PANTHER" id="PTHR13016:SF0">
    <property type="entry name" value="AMME SYNDROME CANDIDATE GENE 1 PROTEIN"/>
    <property type="match status" value="1"/>
</dbReference>
<proteinExistence type="predicted"/>
<accession>A0A1G6MZA6</accession>
<dbReference type="RefSeq" id="WP_091404166.1">
    <property type="nucleotide sequence ID" value="NZ_FMYV01000005.1"/>
</dbReference>
<dbReference type="EMBL" id="SRME01000005">
    <property type="protein sequence ID" value="TGG87288.1"/>
    <property type="molecule type" value="Genomic_DNA"/>
</dbReference>
<dbReference type="PANTHER" id="PTHR13016">
    <property type="entry name" value="AMMECR1 HOMOLOG"/>
    <property type="match status" value="1"/>
</dbReference>
<evidence type="ECO:0000313" key="3">
    <source>
        <dbReference type="EMBL" id="TGG87288.1"/>
    </source>
</evidence>
<dbReference type="EMBL" id="FMYV01000005">
    <property type="protein sequence ID" value="SDC60882.1"/>
    <property type="molecule type" value="Genomic_DNA"/>
</dbReference>
<sequence length="169" mass="19784">MHKYVKLAFEVIKSQFEKESVSDFSIYKNDEDFKIKRGCFVTIHNNDDSLRGCIGTIEPYYENLYEEIYHNAISAAFKDPRFDELREKELKNIKISVDVLGDLKKVNKKDELNPQKFGIVLQKGFHRGVLLPNLEGVDTVEKQIYITKMKAGINSDDFDIFKFEVNRYE</sequence>
<dbReference type="PROSITE" id="PS51112">
    <property type="entry name" value="AMMECR1"/>
    <property type="match status" value="1"/>
</dbReference>
<dbReference type="Gene3D" id="3.30.700.20">
    <property type="entry name" value="Hypothetical protein ph0010, domain 1"/>
    <property type="match status" value="1"/>
</dbReference>
<dbReference type="Proteomes" id="UP000297288">
    <property type="component" value="Unassembled WGS sequence"/>
</dbReference>
<keyword evidence="4" id="KW-1185">Reference proteome</keyword>
<evidence type="ECO:0000259" key="1">
    <source>
        <dbReference type="PROSITE" id="PS51112"/>
    </source>
</evidence>
<dbReference type="STRING" id="28234.SAMN04488588_1440"/>
<gene>
    <name evidence="3" type="primary">amrA</name>
    <name evidence="3" type="ORF">E4650_08260</name>
    <name evidence="2" type="ORF">SAMN04488588_1440</name>
</gene>
<evidence type="ECO:0000313" key="5">
    <source>
        <dbReference type="Proteomes" id="UP000297288"/>
    </source>
</evidence>
<evidence type="ECO:0000313" key="4">
    <source>
        <dbReference type="Proteomes" id="UP000199322"/>
    </source>
</evidence>
<dbReference type="Gene3D" id="3.30.1490.150">
    <property type="entry name" value="Hypothetical protein ph0010, domain 2"/>
    <property type="match status" value="1"/>
</dbReference>
<dbReference type="Pfam" id="PF01871">
    <property type="entry name" value="AMMECR1"/>
    <property type="match status" value="1"/>
</dbReference>
<dbReference type="Proteomes" id="UP000199322">
    <property type="component" value="Unassembled WGS sequence"/>
</dbReference>
<protein>
    <submittedName>
        <fullName evidence="3">AmmeMemoRadiSam system protein A</fullName>
    </submittedName>
</protein>
<name>A0A1G6MZA6_9BACT</name>
<dbReference type="InterPro" id="IPR036071">
    <property type="entry name" value="AMMECR1_dom_sf"/>
</dbReference>
<dbReference type="InterPro" id="IPR002733">
    <property type="entry name" value="AMMECR1_domain"/>
</dbReference>
<dbReference type="SUPFAM" id="SSF143447">
    <property type="entry name" value="AMMECR1-like"/>
    <property type="match status" value="1"/>
</dbReference>
<dbReference type="InterPro" id="IPR027623">
    <property type="entry name" value="AmmeMemoSam_A"/>
</dbReference>
<dbReference type="InterPro" id="IPR023473">
    <property type="entry name" value="AMMECR1"/>
</dbReference>
<dbReference type="NCBIfam" id="TIGR04335">
    <property type="entry name" value="AmmeMemoSam_A"/>
    <property type="match status" value="1"/>
</dbReference>
<dbReference type="InterPro" id="IPR027485">
    <property type="entry name" value="AMMECR1_N"/>
</dbReference>
<evidence type="ECO:0000313" key="2">
    <source>
        <dbReference type="EMBL" id="SDC60882.1"/>
    </source>
</evidence>
<reference evidence="3 5" key="2">
    <citation type="submission" date="2019-04" db="EMBL/GenBank/DDBJ databases">
        <title>Draft genome sequence data and analysis of a Fermenting Bacterium, Geotoga petraea strain HO-Geo1, isolated from heavy-oil petroleum reservoir in Russia.</title>
        <authorList>
            <person name="Grouzdev D.S."/>
            <person name="Semenova E.M."/>
            <person name="Sokolova D.S."/>
            <person name="Tourova T.P."/>
            <person name="Poltaraus A.B."/>
            <person name="Nazina T.N."/>
        </authorList>
    </citation>
    <scope>NUCLEOTIDE SEQUENCE [LARGE SCALE GENOMIC DNA]</scope>
    <source>
        <strain evidence="3 5">HO-Geo1</strain>
    </source>
</reference>
<organism evidence="2 4">
    <name type="scientific">Geotoga petraea</name>
    <dbReference type="NCBI Taxonomy" id="28234"/>
    <lineage>
        <taxon>Bacteria</taxon>
        <taxon>Thermotogati</taxon>
        <taxon>Thermotogota</taxon>
        <taxon>Thermotogae</taxon>
        <taxon>Petrotogales</taxon>
        <taxon>Petrotogaceae</taxon>
        <taxon>Geotoga</taxon>
    </lineage>
</organism>